<organism evidence="1 2">
    <name type="scientific">Candidatus Daviesbacteria bacterium RIFCSPHIGHO2_01_FULL_36_37</name>
    <dbReference type="NCBI Taxonomy" id="1797758"/>
    <lineage>
        <taxon>Bacteria</taxon>
        <taxon>Candidatus Daviesiibacteriota</taxon>
    </lineage>
</organism>
<sequence>MESLKTLKKFGKLLRAKQRCELKAHTIENVAIFGYADTSNREHLFRDVFKVCKRLAESGYTVVDGGGPGVMLAASLGAKEGGGKVIGVTLYPKDMKNFEGRDPENLLDKEIKTDNYIERTLTLMRHGQVYVIFNGGTGTISEFGMAWGLARLYFGHHKPLILYGKFWKNIMKAFKENMLLREEESKVYKIVDDPEEVLQAIYDFECEIVAGEHRDHLKASKNGFSI</sequence>
<evidence type="ECO:0000313" key="2">
    <source>
        <dbReference type="Proteomes" id="UP000178457"/>
    </source>
</evidence>
<protein>
    <recommendedName>
        <fullName evidence="3">Lysine decarboxylase</fullName>
    </recommendedName>
</protein>
<accession>A0A1F5IJW6</accession>
<dbReference type="PANTHER" id="PTHR43393">
    <property type="entry name" value="CYTOKININ RIBOSIDE 5'-MONOPHOSPHATE PHOSPHORIBOHYDROLASE"/>
    <property type="match status" value="1"/>
</dbReference>
<dbReference type="AlphaFoldDB" id="A0A1F5IJW6"/>
<dbReference type="InterPro" id="IPR041164">
    <property type="entry name" value="LDcluster4"/>
</dbReference>
<dbReference type="GO" id="GO:0005829">
    <property type="term" value="C:cytosol"/>
    <property type="evidence" value="ECO:0007669"/>
    <property type="project" value="TreeGrafter"/>
</dbReference>
<dbReference type="PANTHER" id="PTHR43393:SF3">
    <property type="entry name" value="LYSINE DECARBOXYLASE-LIKE PROTEIN"/>
    <property type="match status" value="1"/>
</dbReference>
<dbReference type="EMBL" id="MFCL01000013">
    <property type="protein sequence ID" value="OGE16653.1"/>
    <property type="molecule type" value="Genomic_DNA"/>
</dbReference>
<gene>
    <name evidence="1" type="ORF">A2858_02305</name>
</gene>
<proteinExistence type="predicted"/>
<dbReference type="STRING" id="1797758.A2858_02305"/>
<evidence type="ECO:0000313" key="1">
    <source>
        <dbReference type="EMBL" id="OGE16653.1"/>
    </source>
</evidence>
<dbReference type="InterPro" id="IPR052341">
    <property type="entry name" value="LOG_family_nucleotidases"/>
</dbReference>
<comment type="caution">
    <text evidence="1">The sequence shown here is derived from an EMBL/GenBank/DDBJ whole genome shotgun (WGS) entry which is preliminary data.</text>
</comment>
<dbReference type="Gene3D" id="3.40.50.450">
    <property type="match status" value="1"/>
</dbReference>
<reference evidence="1 2" key="1">
    <citation type="journal article" date="2016" name="Nat. Commun.">
        <title>Thousands of microbial genomes shed light on interconnected biogeochemical processes in an aquifer system.</title>
        <authorList>
            <person name="Anantharaman K."/>
            <person name="Brown C.T."/>
            <person name="Hug L.A."/>
            <person name="Sharon I."/>
            <person name="Castelle C.J."/>
            <person name="Probst A.J."/>
            <person name="Thomas B.C."/>
            <person name="Singh A."/>
            <person name="Wilkins M.J."/>
            <person name="Karaoz U."/>
            <person name="Brodie E.L."/>
            <person name="Williams K.H."/>
            <person name="Hubbard S.S."/>
            <person name="Banfield J.F."/>
        </authorList>
    </citation>
    <scope>NUCLEOTIDE SEQUENCE [LARGE SCALE GENOMIC DNA]</scope>
</reference>
<evidence type="ECO:0008006" key="3">
    <source>
        <dbReference type="Google" id="ProtNLM"/>
    </source>
</evidence>
<dbReference type="Proteomes" id="UP000178457">
    <property type="component" value="Unassembled WGS sequence"/>
</dbReference>
<dbReference type="Pfam" id="PF18306">
    <property type="entry name" value="LDcluster4"/>
    <property type="match status" value="1"/>
</dbReference>
<dbReference type="SUPFAM" id="SSF102405">
    <property type="entry name" value="MCP/YpsA-like"/>
    <property type="match status" value="1"/>
</dbReference>
<name>A0A1F5IJW6_9BACT</name>